<dbReference type="Gene3D" id="3.10.580.10">
    <property type="entry name" value="CBS-domain"/>
    <property type="match status" value="1"/>
</dbReference>
<evidence type="ECO:0000313" key="4">
    <source>
        <dbReference type="EMBL" id="MFH0266644.1"/>
    </source>
</evidence>
<dbReference type="RefSeq" id="WP_394608338.1">
    <property type="nucleotide sequence ID" value="NZ_JBIHSJ010000004.1"/>
</dbReference>
<dbReference type="CDD" id="cd05401">
    <property type="entry name" value="NT_GlnE_GlnD_like"/>
    <property type="match status" value="1"/>
</dbReference>
<keyword evidence="1 2" id="KW-0129">CBS domain</keyword>
<organism evidence="4 5">
    <name type="scientific">Vibrio rumoiensis</name>
    <dbReference type="NCBI Taxonomy" id="76258"/>
    <lineage>
        <taxon>Bacteria</taxon>
        <taxon>Pseudomonadati</taxon>
        <taxon>Pseudomonadota</taxon>
        <taxon>Gammaproteobacteria</taxon>
        <taxon>Vibrionales</taxon>
        <taxon>Vibrionaceae</taxon>
        <taxon>Vibrio</taxon>
    </lineage>
</organism>
<dbReference type="PROSITE" id="PS51371">
    <property type="entry name" value="CBS"/>
    <property type="match status" value="2"/>
</dbReference>
<dbReference type="InterPro" id="IPR018821">
    <property type="entry name" value="DUF294_put_nucleoTrafse_sb-bd"/>
</dbReference>
<dbReference type="SUPFAM" id="SSF54631">
    <property type="entry name" value="CBS-domain pair"/>
    <property type="match status" value="1"/>
</dbReference>
<dbReference type="CDD" id="cd00038">
    <property type="entry name" value="CAP_ED"/>
    <property type="match status" value="1"/>
</dbReference>
<dbReference type="Pfam" id="PF10335">
    <property type="entry name" value="DUF294_C"/>
    <property type="match status" value="1"/>
</dbReference>
<accession>A0ABW7IYC2</accession>
<feature type="domain" description="CBS" evidence="3">
    <location>
        <begin position="224"/>
        <end position="281"/>
    </location>
</feature>
<comment type="caution">
    <text evidence="4">The sequence shown here is derived from an EMBL/GenBank/DDBJ whole genome shotgun (WGS) entry which is preliminary data.</text>
</comment>
<dbReference type="Proteomes" id="UP001607151">
    <property type="component" value="Unassembled WGS sequence"/>
</dbReference>
<feature type="domain" description="CBS" evidence="3">
    <location>
        <begin position="158"/>
        <end position="216"/>
    </location>
</feature>
<evidence type="ECO:0000313" key="5">
    <source>
        <dbReference type="Proteomes" id="UP001607151"/>
    </source>
</evidence>
<reference evidence="4 5" key="1">
    <citation type="submission" date="2024-10" db="EMBL/GenBank/DDBJ databases">
        <authorList>
            <person name="Yibar A."/>
            <person name="Saticioglu I.B."/>
            <person name="Duman M."/>
            <person name="Ajmi N."/>
            <person name="Gurler F."/>
            <person name="Ay H."/>
            <person name="Onuk E."/>
            <person name="Guler S."/>
            <person name="Romalde J.L."/>
        </authorList>
    </citation>
    <scope>NUCLEOTIDE SEQUENCE [LARGE SCALE GENOMIC DNA]</scope>
    <source>
        <strain evidence="4 5">14-MA-B</strain>
    </source>
</reference>
<dbReference type="PANTHER" id="PTHR43080">
    <property type="entry name" value="CBS DOMAIN-CONTAINING PROTEIN CBSX3, MITOCHONDRIAL"/>
    <property type="match status" value="1"/>
</dbReference>
<name>A0ABW7IYC2_9VIBR</name>
<evidence type="ECO:0000259" key="3">
    <source>
        <dbReference type="PROSITE" id="PS51371"/>
    </source>
</evidence>
<dbReference type="InterPro" id="IPR018490">
    <property type="entry name" value="cNMP-bd_dom_sf"/>
</dbReference>
<dbReference type="SUPFAM" id="SSF51206">
    <property type="entry name" value="cAMP-binding domain-like"/>
    <property type="match status" value="1"/>
</dbReference>
<dbReference type="EMBL" id="JBIHSN010000003">
    <property type="protein sequence ID" value="MFH0266644.1"/>
    <property type="molecule type" value="Genomic_DNA"/>
</dbReference>
<dbReference type="InterPro" id="IPR005105">
    <property type="entry name" value="GlnD_Uridyltrans_N"/>
</dbReference>
<dbReference type="InterPro" id="IPR046342">
    <property type="entry name" value="CBS_dom_sf"/>
</dbReference>
<dbReference type="Pfam" id="PF03445">
    <property type="entry name" value="DUF294"/>
    <property type="match status" value="1"/>
</dbReference>
<protein>
    <submittedName>
        <fullName evidence="4">DUF294 nucleotidyltransferase-like domain-containing protein</fullName>
    </submittedName>
</protein>
<dbReference type="Gene3D" id="2.60.120.10">
    <property type="entry name" value="Jelly Rolls"/>
    <property type="match status" value="1"/>
</dbReference>
<dbReference type="Pfam" id="PF00571">
    <property type="entry name" value="CBS"/>
    <property type="match status" value="2"/>
</dbReference>
<proteinExistence type="predicted"/>
<dbReference type="InterPro" id="IPR051257">
    <property type="entry name" value="Diverse_CBS-Domain"/>
</dbReference>
<evidence type="ECO:0000256" key="1">
    <source>
        <dbReference type="ARBA" id="ARBA00023122"/>
    </source>
</evidence>
<dbReference type="InterPro" id="IPR000595">
    <property type="entry name" value="cNMP-bd_dom"/>
</dbReference>
<dbReference type="InterPro" id="IPR014710">
    <property type="entry name" value="RmlC-like_jellyroll"/>
</dbReference>
<sequence>MNNGLLPNIVSFLQAIYPFSELPKTVLNNIAQTVDILFLSPEQQLKQDDNATYLYILRSGVIQQNHLDGSLRSLLGEEDIFGFNLHNRDSESYLITALENTLLYRFDYLALMAQLQDYPQITSQLALSLQTRLQAIQTQHRRLQPAQHYYMRPSIDIASRKILTVSATESIQDVAHQMRDIVGVSCAFIVDHDQCLIGMVTDKDMTKRVVAQALDVSGPISHVMTQNVHTVYEDELVIAAVHLMMKHQIQNIPVVNHQQQVTGLITPQHLIQNNGVQSIFLIDQIHRADSITALIKLSEERNLAFEGIIESSATPNVVGQVLSMIYDAFSYRLIELAIKIFGQPPCAFSWIVAGSHARNEVHLASDQDNALILADSATEADRIYFQHFAMYVCKGLSQLGYTLCKGRFMAATPQWCQKQSIWKAYYRKWATNPEYDLLLNLNVFLEVRHIYGDEALFQSVDGYRHQQVSNNTRLTSALVRNALRTRPPLGIFKNLVLEKDGNDNQVLNIKKAAIGRVVDLVRIYSLMNDSPEINTTERIEWLHEHRILNDSTYQDLIETYHYVTELRYQRQRTAIQTQSSINNLLQPDKFGSFERQHLKDAFRIISSFQDLIKMKYGR</sequence>
<dbReference type="SMART" id="SM00116">
    <property type="entry name" value="CBS"/>
    <property type="match status" value="2"/>
</dbReference>
<evidence type="ECO:0000256" key="2">
    <source>
        <dbReference type="PROSITE-ProRule" id="PRU00703"/>
    </source>
</evidence>
<dbReference type="PANTHER" id="PTHR43080:SF2">
    <property type="entry name" value="CBS DOMAIN-CONTAINING PROTEIN"/>
    <property type="match status" value="1"/>
</dbReference>
<gene>
    <name evidence="4" type="ORF">ACGRQ9_14450</name>
</gene>
<dbReference type="InterPro" id="IPR000644">
    <property type="entry name" value="CBS_dom"/>
</dbReference>
<keyword evidence="5" id="KW-1185">Reference proteome</keyword>